<accession>A0ABW4EH35</accession>
<evidence type="ECO:0000256" key="3">
    <source>
        <dbReference type="ARBA" id="ARBA00023125"/>
    </source>
</evidence>
<keyword evidence="4" id="KW-0804">Transcription</keyword>
<dbReference type="InterPro" id="IPR014284">
    <property type="entry name" value="RNA_pol_sigma-70_dom"/>
</dbReference>
<dbReference type="NCBIfam" id="TIGR02937">
    <property type="entry name" value="sigma70-ECF"/>
    <property type="match status" value="1"/>
</dbReference>
<dbReference type="InterPro" id="IPR013325">
    <property type="entry name" value="RNA_pol_sigma_r2"/>
</dbReference>
<dbReference type="RefSeq" id="WP_379916693.1">
    <property type="nucleotide sequence ID" value="NZ_JBHUDD010000113.1"/>
</dbReference>
<dbReference type="InterPro" id="IPR012845">
    <property type="entry name" value="RNA_pol_sigma_FliA_WhiG"/>
</dbReference>
<keyword evidence="1" id="KW-0805">Transcription regulation</keyword>
<dbReference type="SUPFAM" id="SSF88659">
    <property type="entry name" value="Sigma3 and sigma4 domains of RNA polymerase sigma factors"/>
    <property type="match status" value="2"/>
</dbReference>
<organism evidence="6 7">
    <name type="scientific">Lacimonas salitolerans</name>
    <dbReference type="NCBI Taxonomy" id="1323750"/>
    <lineage>
        <taxon>Bacteria</taxon>
        <taxon>Pseudomonadati</taxon>
        <taxon>Pseudomonadota</taxon>
        <taxon>Alphaproteobacteria</taxon>
        <taxon>Rhodobacterales</taxon>
        <taxon>Paracoccaceae</taxon>
        <taxon>Lacimonas</taxon>
    </lineage>
</organism>
<dbReference type="Gene3D" id="1.20.140.160">
    <property type="match status" value="1"/>
</dbReference>
<proteinExistence type="predicted"/>
<dbReference type="InterPro" id="IPR007630">
    <property type="entry name" value="RNA_pol_sigma70_r4"/>
</dbReference>
<comment type="caution">
    <text evidence="6">The sequence shown here is derived from an EMBL/GenBank/DDBJ whole genome shotgun (WGS) entry which is preliminary data.</text>
</comment>
<dbReference type="Pfam" id="PF04542">
    <property type="entry name" value="Sigma70_r2"/>
    <property type="match status" value="1"/>
</dbReference>
<dbReference type="NCBIfam" id="NF005413">
    <property type="entry name" value="PRK06986.1"/>
    <property type="match status" value="1"/>
</dbReference>
<keyword evidence="7" id="KW-1185">Reference proteome</keyword>
<dbReference type="PANTHER" id="PTHR30385">
    <property type="entry name" value="SIGMA FACTOR F FLAGELLAR"/>
    <property type="match status" value="1"/>
</dbReference>
<evidence type="ECO:0000259" key="5">
    <source>
        <dbReference type="PROSITE" id="PS00715"/>
    </source>
</evidence>
<evidence type="ECO:0000256" key="4">
    <source>
        <dbReference type="ARBA" id="ARBA00023163"/>
    </source>
</evidence>
<dbReference type="EMBL" id="JBHUDD010000113">
    <property type="protein sequence ID" value="MFD1510477.1"/>
    <property type="molecule type" value="Genomic_DNA"/>
</dbReference>
<evidence type="ECO:0000256" key="1">
    <source>
        <dbReference type="ARBA" id="ARBA00023015"/>
    </source>
</evidence>
<keyword evidence="3" id="KW-0238">DNA-binding</keyword>
<dbReference type="PANTHER" id="PTHR30385:SF7">
    <property type="entry name" value="RNA POLYMERASE SIGMA FACTOR FLIA"/>
    <property type="match status" value="1"/>
</dbReference>
<dbReference type="InterPro" id="IPR007624">
    <property type="entry name" value="RNA_pol_sigma70_r3"/>
</dbReference>
<protein>
    <submittedName>
        <fullName evidence="6">Sigma-70 family RNA polymerase sigma factor</fullName>
    </submittedName>
</protein>
<evidence type="ECO:0000313" key="7">
    <source>
        <dbReference type="Proteomes" id="UP001597186"/>
    </source>
</evidence>
<dbReference type="Pfam" id="PF04545">
    <property type="entry name" value="Sigma70_r4"/>
    <property type="match status" value="1"/>
</dbReference>
<dbReference type="InterPro" id="IPR000943">
    <property type="entry name" value="RNA_pol_sigma70"/>
</dbReference>
<dbReference type="Gene3D" id="1.10.1740.10">
    <property type="match status" value="1"/>
</dbReference>
<reference evidence="7" key="1">
    <citation type="journal article" date="2019" name="Int. J. Syst. Evol. Microbiol.">
        <title>The Global Catalogue of Microorganisms (GCM) 10K type strain sequencing project: providing services to taxonomists for standard genome sequencing and annotation.</title>
        <authorList>
            <consortium name="The Broad Institute Genomics Platform"/>
            <consortium name="The Broad Institute Genome Sequencing Center for Infectious Disease"/>
            <person name="Wu L."/>
            <person name="Ma J."/>
        </authorList>
    </citation>
    <scope>NUCLEOTIDE SEQUENCE [LARGE SCALE GENOMIC DNA]</scope>
    <source>
        <strain evidence="7">CGMCC 1.12477</strain>
    </source>
</reference>
<evidence type="ECO:0000256" key="2">
    <source>
        <dbReference type="ARBA" id="ARBA00023082"/>
    </source>
</evidence>
<dbReference type="PROSITE" id="PS00715">
    <property type="entry name" value="SIGMA70_1"/>
    <property type="match status" value="1"/>
</dbReference>
<dbReference type="InterPro" id="IPR013324">
    <property type="entry name" value="RNA_pol_sigma_r3/r4-like"/>
</dbReference>
<dbReference type="Proteomes" id="UP001597186">
    <property type="component" value="Unassembled WGS sequence"/>
</dbReference>
<gene>
    <name evidence="6" type="ORF">ACFTOW_13845</name>
</gene>
<keyword evidence="2" id="KW-0731">Sigma factor</keyword>
<dbReference type="InterPro" id="IPR007627">
    <property type="entry name" value="RNA_pol_sigma70_r2"/>
</dbReference>
<dbReference type="NCBIfam" id="TIGR02479">
    <property type="entry name" value="FliA_WhiG"/>
    <property type="match status" value="1"/>
</dbReference>
<dbReference type="PRINTS" id="PR00046">
    <property type="entry name" value="SIGMA70FCT"/>
</dbReference>
<dbReference type="CDD" id="cd06171">
    <property type="entry name" value="Sigma70_r4"/>
    <property type="match status" value="1"/>
</dbReference>
<dbReference type="Pfam" id="PF04539">
    <property type="entry name" value="Sigma70_r3"/>
    <property type="match status" value="1"/>
</dbReference>
<dbReference type="SUPFAM" id="SSF88946">
    <property type="entry name" value="Sigma2 domain of RNA polymerase sigma factors"/>
    <property type="match status" value="1"/>
</dbReference>
<feature type="domain" description="RNA polymerase sigma-70" evidence="5">
    <location>
        <begin position="41"/>
        <end position="54"/>
    </location>
</feature>
<sequence length="239" mass="27663">MKCYPSDTQNIERIVREHEGLVRRVAHHVHFRVRSIVEYDDLLQIGLIGLIEAAQRYSRQDGVSFENYAVLRVRGAMHDYLRKNSVLCRKSIKINQAINSAKTKLMQDLGRNPGKHELAKAVSMTLDDYMQWEQTLNASYQNSIQDEYDEHSMWFASEEAPAEQRLDRERLKDTLLAALKTLPEREMLVLQLYYVEELNVYEIAAVLDVTPGRVSQIKSAAFKKMQPLLKDHADDARVD</sequence>
<evidence type="ECO:0000313" key="6">
    <source>
        <dbReference type="EMBL" id="MFD1510477.1"/>
    </source>
</evidence>
<name>A0ABW4EH35_9RHOB</name>